<proteinExistence type="predicted"/>
<reference evidence="2 3" key="1">
    <citation type="journal article" date="2018" name="Biotechnol. Biofuels">
        <title>Integrative visual omics of the white-rot fungus Polyporus brumalis exposes the biotechnological potential of its oxidative enzymes for delignifying raw plant biomass.</title>
        <authorList>
            <person name="Miyauchi S."/>
            <person name="Rancon A."/>
            <person name="Drula E."/>
            <person name="Hage H."/>
            <person name="Chaduli D."/>
            <person name="Favel A."/>
            <person name="Grisel S."/>
            <person name="Henrissat B."/>
            <person name="Herpoel-Gimbert I."/>
            <person name="Ruiz-Duenas F.J."/>
            <person name="Chevret D."/>
            <person name="Hainaut M."/>
            <person name="Lin J."/>
            <person name="Wang M."/>
            <person name="Pangilinan J."/>
            <person name="Lipzen A."/>
            <person name="Lesage-Meessen L."/>
            <person name="Navarro D."/>
            <person name="Riley R."/>
            <person name="Grigoriev I.V."/>
            <person name="Zhou S."/>
            <person name="Raouche S."/>
            <person name="Rosso M.N."/>
        </authorList>
    </citation>
    <scope>NUCLEOTIDE SEQUENCE [LARGE SCALE GENOMIC DNA]</scope>
    <source>
        <strain evidence="2 3">BRFM 1820</strain>
    </source>
</reference>
<feature type="region of interest" description="Disordered" evidence="1">
    <location>
        <begin position="17"/>
        <end position="68"/>
    </location>
</feature>
<evidence type="ECO:0000313" key="2">
    <source>
        <dbReference type="EMBL" id="RDX44914.1"/>
    </source>
</evidence>
<feature type="region of interest" description="Disordered" evidence="1">
    <location>
        <begin position="197"/>
        <end position="218"/>
    </location>
</feature>
<dbReference type="AlphaFoldDB" id="A0A371CX95"/>
<feature type="region of interest" description="Disordered" evidence="1">
    <location>
        <begin position="99"/>
        <end position="120"/>
    </location>
</feature>
<gene>
    <name evidence="2" type="ORF">OH76DRAFT_1421141</name>
</gene>
<evidence type="ECO:0000256" key="1">
    <source>
        <dbReference type="SAM" id="MobiDB-lite"/>
    </source>
</evidence>
<protein>
    <submittedName>
        <fullName evidence="2">Uncharacterized protein</fullName>
    </submittedName>
</protein>
<evidence type="ECO:0000313" key="3">
    <source>
        <dbReference type="Proteomes" id="UP000256964"/>
    </source>
</evidence>
<sequence>MSASKHPTGMIFSFLINRNGSDDEQAIDETRQELMSPCTPSTASAATPRRTSPMLAPPVSTPEHRQCSWSPVNAPAGLRSTDCVLSNLPLELESPSIETLVPSGEDTPAAREDTPAAREATPAAREATLAAREATLAAREATPAARAATPVATEDELDKLLPSDAAAIAQADMNVDEHTAENVMEQCVGMRKRMVESSAMDGTMRKRQRTDTATDSRSTSGTVRVWSWTHASLGTCTSALTNKQLMSYLQIYTEYTCTSWISMTTKDIVAACQNKVQKLRGQEAVERPIHKRSEMNHEHQLPTAVGQTCLTNGHSRLKTDGGKNLVVNVRNISIQKNRDLLPKYHST</sequence>
<dbReference type="Proteomes" id="UP000256964">
    <property type="component" value="Unassembled WGS sequence"/>
</dbReference>
<keyword evidence="3" id="KW-1185">Reference proteome</keyword>
<dbReference type="EMBL" id="KZ857444">
    <property type="protein sequence ID" value="RDX44914.1"/>
    <property type="molecule type" value="Genomic_DNA"/>
</dbReference>
<organism evidence="2 3">
    <name type="scientific">Lentinus brumalis</name>
    <dbReference type="NCBI Taxonomy" id="2498619"/>
    <lineage>
        <taxon>Eukaryota</taxon>
        <taxon>Fungi</taxon>
        <taxon>Dikarya</taxon>
        <taxon>Basidiomycota</taxon>
        <taxon>Agaricomycotina</taxon>
        <taxon>Agaricomycetes</taxon>
        <taxon>Polyporales</taxon>
        <taxon>Polyporaceae</taxon>
        <taxon>Lentinus</taxon>
    </lineage>
</organism>
<name>A0A371CX95_9APHY</name>
<accession>A0A371CX95</accession>